<proteinExistence type="predicted"/>
<feature type="domain" description="BTB" evidence="1">
    <location>
        <begin position="17"/>
        <end position="86"/>
    </location>
</feature>
<accession>A0A1Y2LQ71</accession>
<dbReference type="SUPFAM" id="SSF54695">
    <property type="entry name" value="POZ domain"/>
    <property type="match status" value="1"/>
</dbReference>
<dbReference type="AlphaFoldDB" id="A0A1Y2LQ71"/>
<dbReference type="Pfam" id="PF00651">
    <property type="entry name" value="BTB"/>
    <property type="match status" value="1"/>
</dbReference>
<dbReference type="InterPro" id="IPR000210">
    <property type="entry name" value="BTB/POZ_dom"/>
</dbReference>
<keyword evidence="3" id="KW-1185">Reference proteome</keyword>
<dbReference type="PANTHER" id="PTHR47843">
    <property type="entry name" value="BTB DOMAIN-CONTAINING PROTEIN-RELATED"/>
    <property type="match status" value="1"/>
</dbReference>
<dbReference type="PROSITE" id="PS50097">
    <property type="entry name" value="BTB"/>
    <property type="match status" value="1"/>
</dbReference>
<evidence type="ECO:0000313" key="3">
    <source>
        <dbReference type="Proteomes" id="UP000193240"/>
    </source>
</evidence>
<dbReference type="EMBL" id="KZ107852">
    <property type="protein sequence ID" value="OSS45955.1"/>
    <property type="molecule type" value="Genomic_DNA"/>
</dbReference>
<dbReference type="Gene3D" id="3.30.710.10">
    <property type="entry name" value="Potassium Channel Kv1.1, Chain A"/>
    <property type="match status" value="1"/>
</dbReference>
<dbReference type="InterPro" id="IPR011333">
    <property type="entry name" value="SKP1/BTB/POZ_sf"/>
</dbReference>
<dbReference type="Proteomes" id="UP000193240">
    <property type="component" value="Unassembled WGS sequence"/>
</dbReference>
<evidence type="ECO:0000259" key="1">
    <source>
        <dbReference type="PROSITE" id="PS50097"/>
    </source>
</evidence>
<dbReference type="InParanoid" id="A0A1Y2LQ71"/>
<evidence type="ECO:0000313" key="2">
    <source>
        <dbReference type="EMBL" id="OSS45955.1"/>
    </source>
</evidence>
<sequence>MADLTKETSFEDIVQSDLFTFYIGKERQPFIVHSKAVAATSAVFDRLINGDMSEARSRSAEFQEIDPATFIRFLEYAYRHDYATPQPTQVTTDTQASVSGAQELLNSATPSTHWTTQVLPVAAADRAAWANSTSAPSDYCALPSPPMATRKQIRSQGSARALFNRRKYGLQALNDSSSSNAREDVYRNTLPSQSFAPVFLAHARLYALAEMHMVLPLRDLTLHKLHRALAQFQLFPERLTDIVELARFAYEQGADRAVAGKIDPLRDMVVDFVACEKKALSKDPEFRNLMDGGGEFAGDFWDVVSREEV</sequence>
<reference evidence="2 3" key="1">
    <citation type="journal article" date="2017" name="Genome Announc.">
        <title>Genome sequence of the saprophytic ascomycete Epicoccum nigrum ICMP 19927 strain isolated from New Zealand.</title>
        <authorList>
            <person name="Fokin M."/>
            <person name="Fleetwood D."/>
            <person name="Weir B.S."/>
            <person name="Villas-Boas S.G."/>
        </authorList>
    </citation>
    <scope>NUCLEOTIDE SEQUENCE [LARGE SCALE GENOMIC DNA]</scope>
    <source>
        <strain evidence="2 3">ICMP 19927</strain>
    </source>
</reference>
<gene>
    <name evidence="2" type="ORF">B5807_08115</name>
</gene>
<protein>
    <recommendedName>
        <fullName evidence="1">BTB domain-containing protein</fullName>
    </recommendedName>
</protein>
<organism evidence="2 3">
    <name type="scientific">Epicoccum nigrum</name>
    <name type="common">Soil fungus</name>
    <name type="synonym">Epicoccum purpurascens</name>
    <dbReference type="NCBI Taxonomy" id="105696"/>
    <lineage>
        <taxon>Eukaryota</taxon>
        <taxon>Fungi</taxon>
        <taxon>Dikarya</taxon>
        <taxon>Ascomycota</taxon>
        <taxon>Pezizomycotina</taxon>
        <taxon>Dothideomycetes</taxon>
        <taxon>Pleosporomycetidae</taxon>
        <taxon>Pleosporales</taxon>
        <taxon>Pleosporineae</taxon>
        <taxon>Didymellaceae</taxon>
        <taxon>Epicoccum</taxon>
    </lineage>
</organism>
<dbReference type="STRING" id="105696.A0A1Y2LQ71"/>
<dbReference type="OMA" id="CFIEYIR"/>
<name>A0A1Y2LQ71_EPING</name>
<dbReference type="CDD" id="cd18186">
    <property type="entry name" value="BTB_POZ_ZBTB_KLHL-like"/>
    <property type="match status" value="1"/>
</dbReference>